<dbReference type="SUPFAM" id="SSF56672">
    <property type="entry name" value="DNA/RNA polymerases"/>
    <property type="match status" value="1"/>
</dbReference>
<accession>A0A139W9U5</accession>
<evidence type="ECO:0000256" key="3">
    <source>
        <dbReference type="ARBA" id="ARBA00022722"/>
    </source>
</evidence>
<keyword evidence="10" id="KW-1185">Reference proteome</keyword>
<keyword evidence="1" id="KW-0808">Transferase</keyword>
<evidence type="ECO:0000256" key="2">
    <source>
        <dbReference type="ARBA" id="ARBA00022695"/>
    </source>
</evidence>
<evidence type="ECO:0000313" key="10">
    <source>
        <dbReference type="Proteomes" id="UP000007266"/>
    </source>
</evidence>
<dbReference type="GO" id="GO:0003964">
    <property type="term" value="F:RNA-directed DNA polymerase activity"/>
    <property type="evidence" value="ECO:0007669"/>
    <property type="project" value="UniProtKB-KW"/>
</dbReference>
<dbReference type="GO" id="GO:0004519">
    <property type="term" value="F:endonuclease activity"/>
    <property type="evidence" value="ECO:0007669"/>
    <property type="project" value="UniProtKB-KW"/>
</dbReference>
<dbReference type="InParanoid" id="A0A139W9U5"/>
<dbReference type="AlphaFoldDB" id="A0A139W9U5"/>
<dbReference type="Pfam" id="PF17917">
    <property type="entry name" value="RT_RNaseH"/>
    <property type="match status" value="1"/>
</dbReference>
<reference evidence="9 10" key="1">
    <citation type="journal article" date="2008" name="Nature">
        <title>The genome of the model beetle and pest Tribolium castaneum.</title>
        <authorList>
            <consortium name="Tribolium Genome Sequencing Consortium"/>
            <person name="Richards S."/>
            <person name="Gibbs R.A."/>
            <person name="Weinstock G.M."/>
            <person name="Brown S.J."/>
            <person name="Denell R."/>
            <person name="Beeman R.W."/>
            <person name="Gibbs R."/>
            <person name="Beeman R.W."/>
            <person name="Brown S.J."/>
            <person name="Bucher G."/>
            <person name="Friedrich M."/>
            <person name="Grimmelikhuijzen C.J."/>
            <person name="Klingler M."/>
            <person name="Lorenzen M."/>
            <person name="Richards S."/>
            <person name="Roth S."/>
            <person name="Schroder R."/>
            <person name="Tautz D."/>
            <person name="Zdobnov E.M."/>
            <person name="Muzny D."/>
            <person name="Gibbs R.A."/>
            <person name="Weinstock G.M."/>
            <person name="Attaway T."/>
            <person name="Bell S."/>
            <person name="Buhay C.J."/>
            <person name="Chandrabose M.N."/>
            <person name="Chavez D."/>
            <person name="Clerk-Blankenburg K.P."/>
            <person name="Cree A."/>
            <person name="Dao M."/>
            <person name="Davis C."/>
            <person name="Chacko J."/>
            <person name="Dinh H."/>
            <person name="Dugan-Rocha S."/>
            <person name="Fowler G."/>
            <person name="Garner T.T."/>
            <person name="Garnes J."/>
            <person name="Gnirke A."/>
            <person name="Hawes A."/>
            <person name="Hernandez J."/>
            <person name="Hines S."/>
            <person name="Holder M."/>
            <person name="Hume J."/>
            <person name="Jhangiani S.N."/>
            <person name="Joshi V."/>
            <person name="Khan Z.M."/>
            <person name="Jackson L."/>
            <person name="Kovar C."/>
            <person name="Kowis A."/>
            <person name="Lee S."/>
            <person name="Lewis L.R."/>
            <person name="Margolis J."/>
            <person name="Morgan M."/>
            <person name="Nazareth L.V."/>
            <person name="Nguyen N."/>
            <person name="Okwuonu G."/>
            <person name="Parker D."/>
            <person name="Richards S."/>
            <person name="Ruiz S.J."/>
            <person name="Santibanez J."/>
            <person name="Savard J."/>
            <person name="Scherer S.E."/>
            <person name="Schneider B."/>
            <person name="Sodergren E."/>
            <person name="Tautz D."/>
            <person name="Vattahil S."/>
            <person name="Villasana D."/>
            <person name="White C.S."/>
            <person name="Wright R."/>
            <person name="Park Y."/>
            <person name="Beeman R.W."/>
            <person name="Lord J."/>
            <person name="Oppert B."/>
            <person name="Lorenzen M."/>
            <person name="Brown S."/>
            <person name="Wang L."/>
            <person name="Savard J."/>
            <person name="Tautz D."/>
            <person name="Richards S."/>
            <person name="Weinstock G."/>
            <person name="Gibbs R.A."/>
            <person name="Liu Y."/>
            <person name="Worley K."/>
            <person name="Weinstock G."/>
            <person name="Elsik C.G."/>
            <person name="Reese J.T."/>
            <person name="Elhaik E."/>
            <person name="Landan G."/>
            <person name="Graur D."/>
            <person name="Arensburger P."/>
            <person name="Atkinson P."/>
            <person name="Beeman R.W."/>
            <person name="Beidler J."/>
            <person name="Brown S.J."/>
            <person name="Demuth J.P."/>
            <person name="Drury D.W."/>
            <person name="Du Y.Z."/>
            <person name="Fujiwara H."/>
            <person name="Lorenzen M."/>
            <person name="Maselli V."/>
            <person name="Osanai M."/>
            <person name="Park Y."/>
            <person name="Robertson H.M."/>
            <person name="Tu Z."/>
            <person name="Wang J.J."/>
            <person name="Wang S."/>
            <person name="Richards S."/>
            <person name="Song H."/>
            <person name="Zhang L."/>
            <person name="Sodergren E."/>
            <person name="Werner D."/>
            <person name="Stanke M."/>
            <person name="Morgenstern B."/>
            <person name="Solovyev V."/>
            <person name="Kosarev P."/>
            <person name="Brown G."/>
            <person name="Chen H.C."/>
            <person name="Ermolaeva O."/>
            <person name="Hlavina W."/>
            <person name="Kapustin Y."/>
            <person name="Kiryutin B."/>
            <person name="Kitts P."/>
            <person name="Maglott D."/>
            <person name="Pruitt K."/>
            <person name="Sapojnikov V."/>
            <person name="Souvorov A."/>
            <person name="Mackey A.J."/>
            <person name="Waterhouse R.M."/>
            <person name="Wyder S."/>
            <person name="Zdobnov E.M."/>
            <person name="Zdobnov E.M."/>
            <person name="Wyder S."/>
            <person name="Kriventseva E.V."/>
            <person name="Kadowaki T."/>
            <person name="Bork P."/>
            <person name="Aranda M."/>
            <person name="Bao R."/>
            <person name="Beermann A."/>
            <person name="Berns N."/>
            <person name="Bolognesi R."/>
            <person name="Bonneton F."/>
            <person name="Bopp D."/>
            <person name="Brown S.J."/>
            <person name="Bucher G."/>
            <person name="Butts T."/>
            <person name="Chaumot A."/>
            <person name="Denell R.E."/>
            <person name="Ferrier D.E."/>
            <person name="Friedrich M."/>
            <person name="Gordon C.M."/>
            <person name="Jindra M."/>
            <person name="Klingler M."/>
            <person name="Lan Q."/>
            <person name="Lattorff H.M."/>
            <person name="Laudet V."/>
            <person name="von Levetsow C."/>
            <person name="Liu Z."/>
            <person name="Lutz R."/>
            <person name="Lynch J.A."/>
            <person name="da Fonseca R.N."/>
            <person name="Posnien N."/>
            <person name="Reuter R."/>
            <person name="Roth S."/>
            <person name="Savard J."/>
            <person name="Schinko J.B."/>
            <person name="Schmitt C."/>
            <person name="Schoppmeier M."/>
            <person name="Schroder R."/>
            <person name="Shippy T.D."/>
            <person name="Simonnet F."/>
            <person name="Marques-Souza H."/>
            <person name="Tautz D."/>
            <person name="Tomoyasu Y."/>
            <person name="Trauner J."/>
            <person name="Van der Zee M."/>
            <person name="Vervoort M."/>
            <person name="Wittkopp N."/>
            <person name="Wimmer E.A."/>
            <person name="Yang X."/>
            <person name="Jones A.K."/>
            <person name="Sattelle D.B."/>
            <person name="Ebert P.R."/>
            <person name="Nelson D."/>
            <person name="Scott J.G."/>
            <person name="Beeman R.W."/>
            <person name="Muthukrishnan S."/>
            <person name="Kramer K.J."/>
            <person name="Arakane Y."/>
            <person name="Beeman R.W."/>
            <person name="Zhu Q."/>
            <person name="Hogenkamp D."/>
            <person name="Dixit R."/>
            <person name="Oppert B."/>
            <person name="Jiang H."/>
            <person name="Zou Z."/>
            <person name="Marshall J."/>
            <person name="Elpidina E."/>
            <person name="Vinokurov K."/>
            <person name="Oppert C."/>
            <person name="Zou Z."/>
            <person name="Evans J."/>
            <person name="Lu Z."/>
            <person name="Zhao P."/>
            <person name="Sumathipala N."/>
            <person name="Altincicek B."/>
            <person name="Vilcinskas A."/>
            <person name="Williams M."/>
            <person name="Hultmark D."/>
            <person name="Hetru C."/>
            <person name="Jiang H."/>
            <person name="Grimmelikhuijzen C.J."/>
            <person name="Hauser F."/>
            <person name="Cazzamali G."/>
            <person name="Williamson M."/>
            <person name="Park Y."/>
            <person name="Li B."/>
            <person name="Tanaka Y."/>
            <person name="Predel R."/>
            <person name="Neupert S."/>
            <person name="Schachtner J."/>
            <person name="Verleyen P."/>
            <person name="Raible F."/>
            <person name="Bork P."/>
            <person name="Friedrich M."/>
            <person name="Walden K.K."/>
            <person name="Robertson H.M."/>
            <person name="Angeli S."/>
            <person name="Foret S."/>
            <person name="Bucher G."/>
            <person name="Schuetz S."/>
            <person name="Maleszka R."/>
            <person name="Wimmer E.A."/>
            <person name="Beeman R.W."/>
            <person name="Lorenzen M."/>
            <person name="Tomoyasu Y."/>
            <person name="Miller S.C."/>
            <person name="Grossmann D."/>
            <person name="Bucher G."/>
        </authorList>
    </citation>
    <scope>NUCLEOTIDE SEQUENCE [LARGE SCALE GENOMIC DNA]</scope>
    <source>
        <strain evidence="9 10">Georgia GA2</strain>
    </source>
</reference>
<keyword evidence="6" id="KW-0695">RNA-directed DNA polymerase</keyword>
<keyword evidence="5" id="KW-0378">Hydrolase</keyword>
<evidence type="ECO:0000256" key="5">
    <source>
        <dbReference type="ARBA" id="ARBA00022801"/>
    </source>
</evidence>
<protein>
    <submittedName>
        <fullName evidence="9">Retrovirus-related Pol polyprotein from transposon opus-like Protein</fullName>
    </submittedName>
</protein>
<sequence length="183" mass="20742">MTQTQQRYAQIEKELLVICFGVNKFYQYVFGKKFNVETDHKPLISIFKKPLNDCPARLQRMLLSLQKFDINLIYKPGKKLIIADHLSRSNLNSEDEIVDISDVLEQNGDLNHLEHSAEIASDENDSASGASDENNSASEILDCNTNNTGNIETENKQKDCSAVKYTRSGRRISKPSRFKDVGK</sequence>
<feature type="region of interest" description="Disordered" evidence="7">
    <location>
        <begin position="120"/>
        <end position="183"/>
    </location>
</feature>
<proteinExistence type="predicted"/>
<dbReference type="InterPro" id="IPR043502">
    <property type="entry name" value="DNA/RNA_pol_sf"/>
</dbReference>
<dbReference type="Proteomes" id="UP000007266">
    <property type="component" value="Unassembled WGS sequence"/>
</dbReference>
<evidence type="ECO:0000256" key="7">
    <source>
        <dbReference type="SAM" id="MobiDB-lite"/>
    </source>
</evidence>
<evidence type="ECO:0000259" key="8">
    <source>
        <dbReference type="Pfam" id="PF17917"/>
    </source>
</evidence>
<organism evidence="9 10">
    <name type="scientific">Tribolium castaneum</name>
    <name type="common">Red flour beetle</name>
    <dbReference type="NCBI Taxonomy" id="7070"/>
    <lineage>
        <taxon>Eukaryota</taxon>
        <taxon>Metazoa</taxon>
        <taxon>Ecdysozoa</taxon>
        <taxon>Arthropoda</taxon>
        <taxon>Hexapoda</taxon>
        <taxon>Insecta</taxon>
        <taxon>Pterygota</taxon>
        <taxon>Neoptera</taxon>
        <taxon>Endopterygota</taxon>
        <taxon>Coleoptera</taxon>
        <taxon>Polyphaga</taxon>
        <taxon>Cucujiformia</taxon>
        <taxon>Tenebrionidae</taxon>
        <taxon>Tenebrionidae incertae sedis</taxon>
        <taxon>Tribolium</taxon>
    </lineage>
</organism>
<dbReference type="GO" id="GO:0016787">
    <property type="term" value="F:hydrolase activity"/>
    <property type="evidence" value="ECO:0007669"/>
    <property type="project" value="UniProtKB-KW"/>
</dbReference>
<evidence type="ECO:0000256" key="1">
    <source>
        <dbReference type="ARBA" id="ARBA00022679"/>
    </source>
</evidence>
<feature type="domain" description="Reverse transcriptase RNase H-like" evidence="8">
    <location>
        <begin position="1"/>
        <end position="68"/>
    </location>
</feature>
<reference evidence="9 10" key="2">
    <citation type="journal article" date="2010" name="Nucleic Acids Res.">
        <title>BeetleBase in 2010: revisions to provide comprehensive genomic information for Tribolium castaneum.</title>
        <authorList>
            <person name="Kim H.S."/>
            <person name="Murphy T."/>
            <person name="Xia J."/>
            <person name="Caragea D."/>
            <person name="Park Y."/>
            <person name="Beeman R.W."/>
            <person name="Lorenzen M.D."/>
            <person name="Butcher S."/>
            <person name="Manak J.R."/>
            <person name="Brown S.J."/>
        </authorList>
    </citation>
    <scope>NUCLEOTIDE SEQUENCE [LARGE SCALE GENOMIC DNA]</scope>
    <source>
        <strain evidence="9 10">Georgia GA2</strain>
    </source>
</reference>
<dbReference type="PANTHER" id="PTHR37984:SF7">
    <property type="entry name" value="INTEGRASE CATALYTIC DOMAIN-CONTAINING PROTEIN"/>
    <property type="match status" value="1"/>
</dbReference>
<dbReference type="PANTHER" id="PTHR37984">
    <property type="entry name" value="PROTEIN CBG26694"/>
    <property type="match status" value="1"/>
</dbReference>
<feature type="compositionally biased region" description="Basic residues" evidence="7">
    <location>
        <begin position="167"/>
        <end position="176"/>
    </location>
</feature>
<gene>
    <name evidence="9" type="primary">AUGUSTUS-3.0.2_31934</name>
    <name evidence="9" type="ORF">TcasGA2_TC031934</name>
</gene>
<feature type="compositionally biased region" description="Polar residues" evidence="7">
    <location>
        <begin position="126"/>
        <end position="138"/>
    </location>
</feature>
<dbReference type="CDD" id="cd09274">
    <property type="entry name" value="RNase_HI_RT_Ty3"/>
    <property type="match status" value="1"/>
</dbReference>
<keyword evidence="3" id="KW-0540">Nuclease</keyword>
<keyword evidence="2" id="KW-0548">Nucleotidyltransferase</keyword>
<dbReference type="InterPro" id="IPR041373">
    <property type="entry name" value="RT_RNaseH"/>
</dbReference>
<dbReference type="EMBL" id="KQ971969">
    <property type="protein sequence ID" value="KYB24676.1"/>
    <property type="molecule type" value="Genomic_DNA"/>
</dbReference>
<evidence type="ECO:0000313" key="9">
    <source>
        <dbReference type="EMBL" id="KYB24676.1"/>
    </source>
</evidence>
<evidence type="ECO:0000256" key="4">
    <source>
        <dbReference type="ARBA" id="ARBA00022759"/>
    </source>
</evidence>
<dbReference type="InterPro" id="IPR050951">
    <property type="entry name" value="Retrovirus_Pol_polyprotein"/>
</dbReference>
<evidence type="ECO:0000256" key="6">
    <source>
        <dbReference type="ARBA" id="ARBA00022918"/>
    </source>
</evidence>
<keyword evidence="4" id="KW-0255">Endonuclease</keyword>
<name>A0A139W9U5_TRICA</name>